<dbReference type="EMBL" id="JBEDNZ010000012">
    <property type="protein sequence ID" value="KAL0831589.1"/>
    <property type="molecule type" value="Genomic_DNA"/>
</dbReference>
<organism evidence="2 3">
    <name type="scientific">Loxostege sticticalis</name>
    <name type="common">Beet webworm moth</name>
    <dbReference type="NCBI Taxonomy" id="481309"/>
    <lineage>
        <taxon>Eukaryota</taxon>
        <taxon>Metazoa</taxon>
        <taxon>Ecdysozoa</taxon>
        <taxon>Arthropoda</taxon>
        <taxon>Hexapoda</taxon>
        <taxon>Insecta</taxon>
        <taxon>Pterygota</taxon>
        <taxon>Neoptera</taxon>
        <taxon>Endopterygota</taxon>
        <taxon>Lepidoptera</taxon>
        <taxon>Glossata</taxon>
        <taxon>Ditrysia</taxon>
        <taxon>Pyraloidea</taxon>
        <taxon>Crambidae</taxon>
        <taxon>Pyraustinae</taxon>
        <taxon>Loxostege</taxon>
    </lineage>
</organism>
<feature type="signal peptide" evidence="1">
    <location>
        <begin position="1"/>
        <end position="17"/>
    </location>
</feature>
<reference evidence="2 3" key="1">
    <citation type="submission" date="2024-06" db="EMBL/GenBank/DDBJ databases">
        <title>A chromosome-level genome assembly of beet webworm, Loxostege sticticalis.</title>
        <authorList>
            <person name="Zhang Y."/>
        </authorList>
    </citation>
    <scope>NUCLEOTIDE SEQUENCE [LARGE SCALE GENOMIC DNA]</scope>
    <source>
        <strain evidence="2">AQ028</strain>
        <tissue evidence="2">Male pupae</tissue>
    </source>
</reference>
<keyword evidence="1" id="KW-0732">Signal</keyword>
<feature type="chain" id="PRO_5044875945" evidence="1">
    <location>
        <begin position="18"/>
        <end position="143"/>
    </location>
</feature>
<evidence type="ECO:0000256" key="1">
    <source>
        <dbReference type="SAM" id="SignalP"/>
    </source>
</evidence>
<evidence type="ECO:0000313" key="2">
    <source>
        <dbReference type="EMBL" id="KAL0831589.1"/>
    </source>
</evidence>
<name>A0ABD0T0R3_LOXSC</name>
<dbReference type="AlphaFoldDB" id="A0ABD0T0R3"/>
<gene>
    <name evidence="2" type="ORF">ABMA28_002374</name>
</gene>
<accession>A0ABD0T0R3</accession>
<sequence>MIQKVLYIITLVTVVTSDNWNDSEEDAIINYLLNGESFETSVSSEASDEPEPILNGGIWKCGSCEDINESKLIYSEDNQIDADMVNDDSVDIQVGVTLHNMRCVTVRASSSGVVRRMSGSCRGPSVTLTVLPVQHFTLQVYGM</sequence>
<protein>
    <submittedName>
        <fullName evidence="2">Uncharacterized protein</fullName>
    </submittedName>
</protein>
<comment type="caution">
    <text evidence="2">The sequence shown here is derived from an EMBL/GenBank/DDBJ whole genome shotgun (WGS) entry which is preliminary data.</text>
</comment>
<evidence type="ECO:0000313" key="3">
    <source>
        <dbReference type="Proteomes" id="UP001549921"/>
    </source>
</evidence>
<proteinExistence type="predicted"/>
<dbReference type="Proteomes" id="UP001549921">
    <property type="component" value="Unassembled WGS sequence"/>
</dbReference>